<dbReference type="GO" id="GO:0015935">
    <property type="term" value="C:small ribosomal subunit"/>
    <property type="evidence" value="ECO:0007669"/>
    <property type="project" value="TreeGrafter"/>
</dbReference>
<comment type="subcellular location">
    <subcellularLocation>
        <location evidence="1">Mitochondrion</location>
    </subcellularLocation>
</comment>
<sequence length="171" mass="18976">MPKEVKAEVCTKFQCGTLCKSLWWRHMSWRLGLAAGSFGRREGVAALVLVALMLGLLGSLWCKQNLYKALCKDPSFPATCARRTLQALQAARNSSFTRVRNRCIFSGRNRAVYETFRMSVSSFVLWPLKACSMALKSVLVATEPEIAIMVSVILDSKDLDTYPVGKTSKGC</sequence>
<protein>
    <recommendedName>
        <fullName evidence="6">Small ribosomal subunit protein uS14m</fullName>
    </recommendedName>
    <alternativeName>
        <fullName evidence="7">Ribosomal protein S14, mitochondrial</fullName>
    </alternativeName>
</protein>
<keyword evidence="8" id="KW-0812">Transmembrane</keyword>
<evidence type="ECO:0000313" key="9">
    <source>
        <dbReference type="EMBL" id="BBN68398.1"/>
    </source>
</evidence>
<feature type="transmembrane region" description="Helical" evidence="8">
    <location>
        <begin position="43"/>
        <end position="62"/>
    </location>
</feature>
<evidence type="ECO:0000256" key="1">
    <source>
        <dbReference type="ARBA" id="ARBA00004173"/>
    </source>
</evidence>
<evidence type="ECO:0000256" key="6">
    <source>
        <dbReference type="ARBA" id="ARBA00040774"/>
    </source>
</evidence>
<reference evidence="9" key="1">
    <citation type="journal article" date="2019" name="Science">
        <title>Mutation of a bHLH transcription factor allowed almond domestication.</title>
        <authorList>
            <person name="Sanchez-Perez R."/>
            <person name="Pavan S."/>
            <person name="Mazzeo R."/>
            <person name="Moldovan C."/>
            <person name="Aiese Cigliano R."/>
            <person name="Del Cueto J."/>
            <person name="Ricciardi F."/>
            <person name="Lotti C."/>
            <person name="Ricciardi L."/>
            <person name="Dicenta F."/>
            <person name="Lopez-Marques R.L."/>
            <person name="Lindberg Moller B."/>
        </authorList>
    </citation>
    <scope>NUCLEOTIDE SEQUENCE</scope>
</reference>
<dbReference type="PANTHER" id="PTHR19836:SF30">
    <property type="entry name" value="RIBOSOMAL PROTEIN S14"/>
    <property type="match status" value="1"/>
</dbReference>
<organism evidence="9">
    <name type="scientific">Prunus dulcis</name>
    <name type="common">Almond</name>
    <name type="synonym">Amygdalus dulcis</name>
    <dbReference type="NCBI Taxonomy" id="3755"/>
    <lineage>
        <taxon>Eukaryota</taxon>
        <taxon>Viridiplantae</taxon>
        <taxon>Streptophyta</taxon>
        <taxon>Embryophyta</taxon>
        <taxon>Tracheophyta</taxon>
        <taxon>Spermatophyta</taxon>
        <taxon>Magnoliopsida</taxon>
        <taxon>eudicotyledons</taxon>
        <taxon>Gunneridae</taxon>
        <taxon>Pentapetalae</taxon>
        <taxon>rosids</taxon>
        <taxon>fabids</taxon>
        <taxon>Rosales</taxon>
        <taxon>Rosaceae</taxon>
        <taxon>Amygdaloideae</taxon>
        <taxon>Amygdaleae</taxon>
        <taxon>Prunus</taxon>
    </lineage>
</organism>
<keyword evidence="5" id="KW-0687">Ribonucleoprotein</keyword>
<dbReference type="GO" id="GO:0005739">
    <property type="term" value="C:mitochondrion"/>
    <property type="evidence" value="ECO:0007669"/>
    <property type="project" value="UniProtKB-SubCell"/>
</dbReference>
<comment type="similarity">
    <text evidence="2">Belongs to the universal ribosomal protein uS14 family.</text>
</comment>
<gene>
    <name evidence="9" type="ORF">Prudu_410S000100</name>
</gene>
<dbReference type="InterPro" id="IPR001209">
    <property type="entry name" value="Ribosomal_uS14"/>
</dbReference>
<keyword evidence="8" id="KW-1133">Transmembrane helix</keyword>
<dbReference type="Gene3D" id="1.10.287.1480">
    <property type="match status" value="1"/>
</dbReference>
<keyword evidence="4" id="KW-0496">Mitochondrion</keyword>
<dbReference type="PANTHER" id="PTHR19836">
    <property type="entry name" value="30S RIBOSOMAL PROTEIN S14"/>
    <property type="match status" value="1"/>
</dbReference>
<accession>A0A5H2XJM7</accession>
<dbReference type="Pfam" id="PF00253">
    <property type="entry name" value="Ribosomal_S14"/>
    <property type="match status" value="1"/>
</dbReference>
<name>A0A5H2XJM7_PRUDU</name>
<dbReference type="AlphaFoldDB" id="A0A5H2XJM7"/>
<dbReference type="EMBL" id="AP020747">
    <property type="protein sequence ID" value="BBN68398.1"/>
    <property type="molecule type" value="Genomic_DNA"/>
</dbReference>
<evidence type="ECO:0000256" key="8">
    <source>
        <dbReference type="SAM" id="Phobius"/>
    </source>
</evidence>
<evidence type="ECO:0000256" key="4">
    <source>
        <dbReference type="ARBA" id="ARBA00023128"/>
    </source>
</evidence>
<evidence type="ECO:0000256" key="5">
    <source>
        <dbReference type="ARBA" id="ARBA00023274"/>
    </source>
</evidence>
<keyword evidence="3 9" id="KW-0689">Ribosomal protein</keyword>
<dbReference type="SUPFAM" id="SSF57716">
    <property type="entry name" value="Glucocorticoid receptor-like (DNA-binding domain)"/>
    <property type="match status" value="1"/>
</dbReference>
<evidence type="ECO:0000256" key="7">
    <source>
        <dbReference type="ARBA" id="ARBA00042804"/>
    </source>
</evidence>
<dbReference type="GO" id="GO:0006412">
    <property type="term" value="P:translation"/>
    <property type="evidence" value="ECO:0007669"/>
    <property type="project" value="InterPro"/>
</dbReference>
<proteinExistence type="inferred from homology"/>
<keyword evidence="8" id="KW-0472">Membrane</keyword>
<evidence type="ECO:0000256" key="3">
    <source>
        <dbReference type="ARBA" id="ARBA00022980"/>
    </source>
</evidence>
<dbReference type="GO" id="GO:0003735">
    <property type="term" value="F:structural constituent of ribosome"/>
    <property type="evidence" value="ECO:0007669"/>
    <property type="project" value="InterPro"/>
</dbReference>
<evidence type="ECO:0000256" key="2">
    <source>
        <dbReference type="ARBA" id="ARBA00009083"/>
    </source>
</evidence>